<evidence type="ECO:0000313" key="2">
    <source>
        <dbReference type="Proteomes" id="UP000050794"/>
    </source>
</evidence>
<reference evidence="1 2" key="2">
    <citation type="submission" date="2018-11" db="EMBL/GenBank/DDBJ databases">
        <authorList>
            <consortium name="Pathogen Informatics"/>
        </authorList>
    </citation>
    <scope>NUCLEOTIDE SEQUENCE [LARGE SCALE GENOMIC DNA]</scope>
</reference>
<evidence type="ECO:0000313" key="1">
    <source>
        <dbReference type="EMBL" id="VDM41966.1"/>
    </source>
</evidence>
<dbReference type="WBParaSite" id="TCNE_0001064501-mRNA-1">
    <property type="protein sequence ID" value="TCNE_0001064501-mRNA-1"/>
    <property type="gene ID" value="TCNE_0001064501"/>
</dbReference>
<keyword evidence="2" id="KW-1185">Reference proteome</keyword>
<dbReference type="AlphaFoldDB" id="A0A183UQ75"/>
<reference evidence="3" key="1">
    <citation type="submission" date="2016-06" db="UniProtKB">
        <authorList>
            <consortium name="WormBaseParasite"/>
        </authorList>
    </citation>
    <scope>IDENTIFICATION</scope>
</reference>
<dbReference type="Proteomes" id="UP000050794">
    <property type="component" value="Unassembled WGS sequence"/>
</dbReference>
<dbReference type="EMBL" id="UYWY01020570">
    <property type="protein sequence ID" value="VDM41966.1"/>
    <property type="molecule type" value="Genomic_DNA"/>
</dbReference>
<organism evidence="2 3">
    <name type="scientific">Toxocara canis</name>
    <name type="common">Canine roundworm</name>
    <dbReference type="NCBI Taxonomy" id="6265"/>
    <lineage>
        <taxon>Eukaryota</taxon>
        <taxon>Metazoa</taxon>
        <taxon>Ecdysozoa</taxon>
        <taxon>Nematoda</taxon>
        <taxon>Chromadorea</taxon>
        <taxon>Rhabditida</taxon>
        <taxon>Spirurina</taxon>
        <taxon>Ascaridomorpha</taxon>
        <taxon>Ascaridoidea</taxon>
        <taxon>Toxocaridae</taxon>
        <taxon>Toxocara</taxon>
    </lineage>
</organism>
<proteinExistence type="predicted"/>
<gene>
    <name evidence="1" type="ORF">TCNE_LOCUS10645</name>
</gene>
<protein>
    <submittedName>
        <fullName evidence="3">Mut7-C domain-containing protein</fullName>
    </submittedName>
</protein>
<sequence length="174" mass="20003">MSFAKLSFSAAVTDHLRQCGFRQRALPLVSLPPRDTLCAGNIGDEAVAFARQQVDYRGINCTKCYRRMCKDKIEMEPLIPVESFSSSGILVPRLRNEDVAKLKGRVVFSQELIYLCPRCMVVSGYYRDRRENADTKHRICRRLLLTLEKGWPDFARYCDAEELSRADVPNRVYC</sequence>
<name>A0A183UQ75_TOXCA</name>
<accession>A0A183UQ75</accession>
<evidence type="ECO:0000313" key="3">
    <source>
        <dbReference type="WBParaSite" id="TCNE_0001064501-mRNA-1"/>
    </source>
</evidence>